<gene>
    <name evidence="2" type="ORF">FAK_08020</name>
</gene>
<dbReference type="PANTHER" id="PTHR43433:SF4">
    <property type="entry name" value="NON-HEME CHLOROPEROXIDASE-RELATED"/>
    <property type="match status" value="1"/>
</dbReference>
<dbReference type="PANTHER" id="PTHR43433">
    <property type="entry name" value="HYDROLASE, ALPHA/BETA FOLD FAMILY PROTEIN"/>
    <property type="match status" value="1"/>
</dbReference>
<dbReference type="Pfam" id="PF00561">
    <property type="entry name" value="Abhydrolase_1"/>
    <property type="match status" value="1"/>
</dbReference>
<dbReference type="Gene3D" id="3.40.50.1820">
    <property type="entry name" value="alpha/beta hydrolase"/>
    <property type="match status" value="1"/>
</dbReference>
<organism evidence="2 3">
    <name type="scientific">Desulfoferula mesophila</name>
    <dbReference type="NCBI Taxonomy" id="3058419"/>
    <lineage>
        <taxon>Bacteria</taxon>
        <taxon>Pseudomonadati</taxon>
        <taxon>Thermodesulfobacteriota</taxon>
        <taxon>Desulfarculia</taxon>
        <taxon>Desulfarculales</taxon>
        <taxon>Desulfarculaceae</taxon>
        <taxon>Desulfoferula</taxon>
    </lineage>
</organism>
<dbReference type="EMBL" id="AP028679">
    <property type="protein sequence ID" value="BEQ13736.1"/>
    <property type="molecule type" value="Genomic_DNA"/>
</dbReference>
<evidence type="ECO:0000313" key="2">
    <source>
        <dbReference type="EMBL" id="BEQ13736.1"/>
    </source>
</evidence>
<dbReference type="Proteomes" id="UP001366166">
    <property type="component" value="Chromosome"/>
</dbReference>
<protein>
    <submittedName>
        <fullName evidence="2">Alpha/beta hydrolase</fullName>
    </submittedName>
</protein>
<keyword evidence="3" id="KW-1185">Reference proteome</keyword>
<feature type="domain" description="AB hydrolase-1" evidence="1">
    <location>
        <begin position="41"/>
        <end position="161"/>
    </location>
</feature>
<dbReference type="RefSeq" id="WP_338605484.1">
    <property type="nucleotide sequence ID" value="NZ_AP028679.1"/>
</dbReference>
<dbReference type="InterPro" id="IPR029058">
    <property type="entry name" value="AB_hydrolase_fold"/>
</dbReference>
<evidence type="ECO:0000313" key="3">
    <source>
        <dbReference type="Proteomes" id="UP001366166"/>
    </source>
</evidence>
<dbReference type="AlphaFoldDB" id="A0AAU9EIC2"/>
<sequence>MIDAEINSFLLPDGEVLGDGGQYIKIAGVMTYYEVHGAGEPLLLLMGGLVTLESLHSLVYELMQHYQVWVPERRGHGRSSDCPQPHSYPLYAADAAAFMQAVGLERAKVVGWSDGGILALYLARDRPELVERMALIGAAAHVCGYEEAFFNQAKAITWDNLAPEDKELLAEHTPMDDEYLPRLVDTVRSMWLTSPNLLAEDLATIAAPTLVLVGQHDLVRLEHARDMVRALPAGQLAVVPGVSHYGPLERPWLINAILLDFLAGRPSRPSPLNPAPA</sequence>
<keyword evidence="2" id="KW-0378">Hydrolase</keyword>
<dbReference type="InterPro" id="IPR050471">
    <property type="entry name" value="AB_hydrolase"/>
</dbReference>
<dbReference type="SUPFAM" id="SSF53474">
    <property type="entry name" value="alpha/beta-Hydrolases"/>
    <property type="match status" value="1"/>
</dbReference>
<accession>A0AAU9EIC2</accession>
<proteinExistence type="predicted"/>
<dbReference type="GO" id="GO:0016787">
    <property type="term" value="F:hydrolase activity"/>
    <property type="evidence" value="ECO:0007669"/>
    <property type="project" value="UniProtKB-KW"/>
</dbReference>
<name>A0AAU9EIC2_9BACT</name>
<evidence type="ECO:0000259" key="1">
    <source>
        <dbReference type="Pfam" id="PF00561"/>
    </source>
</evidence>
<reference evidence="3" key="1">
    <citation type="journal article" date="2023" name="Arch. Microbiol.">
        <title>Desulfoferula mesophilus gen. nov. sp. nov., a mesophilic sulfate-reducing bacterium isolated from a brackish lake sediment.</title>
        <authorList>
            <person name="Watanabe T."/>
            <person name="Yabe T."/>
            <person name="Tsuji J.M."/>
            <person name="Fukui M."/>
        </authorList>
    </citation>
    <scope>NUCLEOTIDE SEQUENCE [LARGE SCALE GENOMIC DNA]</scope>
    <source>
        <strain evidence="3">12FAK</strain>
    </source>
</reference>
<dbReference type="KEGG" id="dmp:FAK_08020"/>
<dbReference type="InterPro" id="IPR000073">
    <property type="entry name" value="AB_hydrolase_1"/>
</dbReference>